<dbReference type="InterPro" id="IPR011993">
    <property type="entry name" value="PH-like_dom_sf"/>
</dbReference>
<proteinExistence type="predicted"/>
<dbReference type="EMBL" id="CAJNOL010000722">
    <property type="protein sequence ID" value="CAF1177778.1"/>
    <property type="molecule type" value="Genomic_DNA"/>
</dbReference>
<evidence type="ECO:0000256" key="3">
    <source>
        <dbReference type="SAM" id="MobiDB-lite"/>
    </source>
</evidence>
<dbReference type="EMBL" id="CAJNOH010000007">
    <property type="protein sequence ID" value="CAF0738620.1"/>
    <property type="molecule type" value="Genomic_DNA"/>
</dbReference>
<evidence type="ECO:0000256" key="1">
    <source>
        <dbReference type="ARBA" id="ARBA00004123"/>
    </source>
</evidence>
<reference evidence="5" key="1">
    <citation type="submission" date="2021-02" db="EMBL/GenBank/DDBJ databases">
        <authorList>
            <person name="Nowell W R."/>
        </authorList>
    </citation>
    <scope>NUCLEOTIDE SEQUENCE</scope>
</reference>
<evidence type="ECO:0000313" key="5">
    <source>
        <dbReference type="EMBL" id="CAF0738620.1"/>
    </source>
</evidence>
<dbReference type="SUPFAM" id="SSF50729">
    <property type="entry name" value="PH domain-like"/>
    <property type="match status" value="1"/>
</dbReference>
<dbReference type="PANTHER" id="PTHR23138">
    <property type="entry name" value="RAN BINDING PROTEIN"/>
    <property type="match status" value="1"/>
</dbReference>
<evidence type="ECO:0000313" key="8">
    <source>
        <dbReference type="Proteomes" id="UP000663870"/>
    </source>
</evidence>
<feature type="region of interest" description="Disordered" evidence="3">
    <location>
        <begin position="54"/>
        <end position="77"/>
    </location>
</feature>
<dbReference type="InterPro" id="IPR045255">
    <property type="entry name" value="RanBP1-like"/>
</dbReference>
<evidence type="ECO:0000313" key="7">
    <source>
        <dbReference type="Proteomes" id="UP000663854"/>
    </source>
</evidence>
<dbReference type="PROSITE" id="PS50196">
    <property type="entry name" value="RANBD1"/>
    <property type="match status" value="1"/>
</dbReference>
<dbReference type="Gene3D" id="2.30.29.30">
    <property type="entry name" value="Pleckstrin-homology domain (PH domain)/Phosphotyrosine-binding domain (PTB)"/>
    <property type="match status" value="1"/>
</dbReference>
<feature type="region of interest" description="Disordered" evidence="3">
    <location>
        <begin position="310"/>
        <end position="401"/>
    </location>
</feature>
<feature type="compositionally biased region" description="Polar residues" evidence="3">
    <location>
        <begin position="1"/>
        <end position="10"/>
    </location>
</feature>
<evidence type="ECO:0000259" key="4">
    <source>
        <dbReference type="PROSITE" id="PS50196"/>
    </source>
</evidence>
<feature type="region of interest" description="Disordered" evidence="3">
    <location>
        <begin position="131"/>
        <end position="153"/>
    </location>
</feature>
<dbReference type="InterPro" id="IPR000156">
    <property type="entry name" value="Ran_bind_dom"/>
</dbReference>
<name>A0A813NPX5_9BILA</name>
<comment type="caution">
    <text evidence="5">The sequence shown here is derived from an EMBL/GenBank/DDBJ whole genome shotgun (WGS) entry which is preliminary data.</text>
</comment>
<dbReference type="GO" id="GO:0005634">
    <property type="term" value="C:nucleus"/>
    <property type="evidence" value="ECO:0007669"/>
    <property type="project" value="UniProtKB-SubCell"/>
</dbReference>
<dbReference type="Proteomes" id="UP000663854">
    <property type="component" value="Unassembled WGS sequence"/>
</dbReference>
<accession>A0A813NPX5</accession>
<dbReference type="PANTHER" id="PTHR23138:SF142">
    <property type="entry name" value="RAN-BINDING PROTEIN 3B-RELATED"/>
    <property type="match status" value="1"/>
</dbReference>
<evidence type="ECO:0000313" key="6">
    <source>
        <dbReference type="EMBL" id="CAF1177778.1"/>
    </source>
</evidence>
<gene>
    <name evidence="6" type="ORF">JXQ802_LOCUS23168</name>
    <name evidence="5" type="ORF">PYM288_LOCUS1416</name>
</gene>
<sequence length="401" mass="44171">MSDNVQTPLSSDEPVEKETKSDISSCSFGDVNTSTSVRLFGQFKQNGLGFNNTSTSTSTFGQITSREKSDDDDNNNSSSTYFTTTLSKISSTTTTTTGFGSPSTPLATSLASLGANKPLFGGSSCTIPSSFTDLKTTSTNKTNDDDEEEEEDNKASLLETVAEYEAKRASTHPTTTIQGDTSTGEENEITKFQMTGKLFMYNGEQQQFVERGYGILKINESHDPSDWDRLQARLIMRLDKSFRVILNSPIFPKMTVERATDRSVRFGAQDESQLRIFIIKASANDCSNLCKELKSRIQIIERQQVSTTNINTSTNSSNTSASSDVVVLDDSSPKENLLTAQRKRSHSKSDSDISENTNDLSKKSKLVEEYQEVNNDTNRLTSEDDSIEGRPKSNEQETANS</sequence>
<dbReference type="SMART" id="SM00160">
    <property type="entry name" value="RanBD"/>
    <property type="match status" value="1"/>
</dbReference>
<feature type="compositionally biased region" description="Low complexity" evidence="3">
    <location>
        <begin position="132"/>
        <end position="141"/>
    </location>
</feature>
<keyword evidence="2" id="KW-0539">Nucleus</keyword>
<dbReference type="Proteomes" id="UP000663870">
    <property type="component" value="Unassembled WGS sequence"/>
</dbReference>
<dbReference type="AlphaFoldDB" id="A0A813NPX5"/>
<feature type="region of interest" description="Disordered" evidence="3">
    <location>
        <begin position="1"/>
        <end position="30"/>
    </location>
</feature>
<comment type="subcellular location">
    <subcellularLocation>
        <location evidence="1">Nucleus</location>
    </subcellularLocation>
</comment>
<dbReference type="Pfam" id="PF00638">
    <property type="entry name" value="Ran_BP1"/>
    <property type="match status" value="1"/>
</dbReference>
<dbReference type="CDD" id="cd13180">
    <property type="entry name" value="RanBD_RanBP3"/>
    <property type="match status" value="1"/>
</dbReference>
<feature type="compositionally biased region" description="Low complexity" evidence="3">
    <location>
        <begin position="310"/>
        <end position="330"/>
    </location>
</feature>
<organism evidence="5 7">
    <name type="scientific">Rotaria sordida</name>
    <dbReference type="NCBI Taxonomy" id="392033"/>
    <lineage>
        <taxon>Eukaryota</taxon>
        <taxon>Metazoa</taxon>
        <taxon>Spiralia</taxon>
        <taxon>Gnathifera</taxon>
        <taxon>Rotifera</taxon>
        <taxon>Eurotatoria</taxon>
        <taxon>Bdelloidea</taxon>
        <taxon>Philodinida</taxon>
        <taxon>Philodinidae</taxon>
        <taxon>Rotaria</taxon>
    </lineage>
</organism>
<keyword evidence="8" id="KW-1185">Reference proteome</keyword>
<evidence type="ECO:0000256" key="2">
    <source>
        <dbReference type="ARBA" id="ARBA00023242"/>
    </source>
</evidence>
<feature type="domain" description="RanBD1" evidence="4">
    <location>
        <begin position="165"/>
        <end position="257"/>
    </location>
</feature>
<protein>
    <recommendedName>
        <fullName evidence="4">RanBD1 domain-containing protein</fullName>
    </recommendedName>
</protein>